<evidence type="ECO:0000259" key="5">
    <source>
        <dbReference type="Pfam" id="PF07940"/>
    </source>
</evidence>
<dbReference type="RefSeq" id="WP_342388771.1">
    <property type="nucleotide sequence ID" value="NZ_CP138333.2"/>
</dbReference>
<proteinExistence type="predicted"/>
<dbReference type="Pfam" id="PF16889">
    <property type="entry name" value="Hepar_II_III_N"/>
    <property type="match status" value="1"/>
</dbReference>
<keyword evidence="3" id="KW-0574">Periplasm</keyword>
<keyword evidence="4 7" id="KW-0456">Lyase</keyword>
<dbReference type="InterPro" id="IPR031680">
    <property type="entry name" value="Hepar_II_III_N"/>
</dbReference>
<evidence type="ECO:0000256" key="2">
    <source>
        <dbReference type="ARBA" id="ARBA00022729"/>
    </source>
</evidence>
<dbReference type="Gene3D" id="2.70.98.70">
    <property type="match status" value="1"/>
</dbReference>
<evidence type="ECO:0000256" key="3">
    <source>
        <dbReference type="ARBA" id="ARBA00022764"/>
    </source>
</evidence>
<evidence type="ECO:0000259" key="6">
    <source>
        <dbReference type="Pfam" id="PF16889"/>
    </source>
</evidence>
<dbReference type="SUPFAM" id="SSF48230">
    <property type="entry name" value="Chondroitin AC/alginate lyase"/>
    <property type="match status" value="1"/>
</dbReference>
<keyword evidence="2" id="KW-0732">Signal</keyword>
<evidence type="ECO:0000313" key="7">
    <source>
        <dbReference type="EMBL" id="WZX30252.1"/>
    </source>
</evidence>
<dbReference type="Gene3D" id="1.50.10.100">
    <property type="entry name" value="Chondroitin AC/alginate lyase"/>
    <property type="match status" value="1"/>
</dbReference>
<evidence type="ECO:0000256" key="4">
    <source>
        <dbReference type="ARBA" id="ARBA00023239"/>
    </source>
</evidence>
<evidence type="ECO:0000313" key="8">
    <source>
        <dbReference type="Proteomes" id="UP001455384"/>
    </source>
</evidence>
<accession>A0ABZ3CKA7</accession>
<dbReference type="EMBL" id="CP138333">
    <property type="protein sequence ID" value="WZX30252.1"/>
    <property type="molecule type" value="Genomic_DNA"/>
</dbReference>
<feature type="domain" description="Heparin-sulfate lyase N-terminal" evidence="6">
    <location>
        <begin position="86"/>
        <end position="351"/>
    </location>
</feature>
<organism evidence="7 8">
    <name type="scientific">Salinicoccus bachuensis</name>
    <dbReference type="NCBI Taxonomy" id="3136731"/>
    <lineage>
        <taxon>Bacteria</taxon>
        <taxon>Bacillati</taxon>
        <taxon>Bacillota</taxon>
        <taxon>Bacilli</taxon>
        <taxon>Bacillales</taxon>
        <taxon>Staphylococcaceae</taxon>
        <taxon>Salinicoccus</taxon>
    </lineage>
</organism>
<dbReference type="Proteomes" id="UP001455384">
    <property type="component" value="Chromosome"/>
</dbReference>
<comment type="subcellular location">
    <subcellularLocation>
        <location evidence="1">Periplasm</location>
    </subcellularLocation>
</comment>
<sequence length="649" mass="76325">MNIELVKNMGMRWLIYRSQYEVKKKFGYLKKTYPSKHLEDINIGYNIGKKTIRDRILSNFSELSKVDQLKPEDIFRLKVRADRIVEDKFHYFNDLENTYSYVAWNYSPKTRSHAPKDYHWSEISDFNSEFGDIKWIWELSRFTFTYDLARAYLYTGKDGYAEKFWRLFEDFIENNPLETGVNYKCSQEMSFRVNAWLFALYHFIDHPSSTEKRVINMVKSIAHYGNHIHKHINFSVEAVKNNHSISEATTLVVIGNTLDFLPNSNKLFRKGSKILKKEINWQIKSDGSFIQHSHNYHRLVLQNISWYLTSMKSVNKYISQTIVKKANLSIDYFMNVISAKGEVPNYGMNDGSYIMPLTERGYNDYRPVLQCLNYQLNNTLLFRDTSVNEILNLFNRTVSVEETDTKEHEPKDVAINHEGGYHTLKHGDFKVHVKSKSYKDRPAQADMNHVEIWWREQCIFCDAGTYSYNDNMGIINYFNGTPSHNTVLINDESQMKKGARFIWYNWSKSKKPEVKRKASEVRIEVELRNYGKYRHKRSVTIGYNEVVIIDQIVAPSDKDIADFKLQWLTELDVKVKENQLKLGEDEWKMTFASDNGGELITYYGSEEPFRGWVSSTYGEKHAANQIIYHTKTSNRSYNIKTILSKTEKV</sequence>
<protein>
    <submittedName>
        <fullName evidence="7">Alginate lyase family protein</fullName>
    </submittedName>
</protein>
<dbReference type="GO" id="GO:0016829">
    <property type="term" value="F:lyase activity"/>
    <property type="evidence" value="ECO:0007669"/>
    <property type="project" value="UniProtKB-KW"/>
</dbReference>
<feature type="domain" description="Heparinase II/III-like C-terminal" evidence="5">
    <location>
        <begin position="417"/>
        <end position="636"/>
    </location>
</feature>
<reference evidence="8" key="1">
    <citation type="submission" date="2023-10" db="EMBL/GenBank/DDBJ databases">
        <title>Genome analysis and identification of Salinococcus sp. Bachu38 nov., a PGPR from the rhizosphere of Tamarix.</title>
        <authorList>
            <person name="Liang Z."/>
            <person name="Zhang X."/>
            <person name="Jia J."/>
            <person name="Chen X."/>
            <person name="Wang Y."/>
            <person name="Wang Q."/>
            <person name="Wang R."/>
        </authorList>
    </citation>
    <scope>NUCLEOTIDE SEQUENCE [LARGE SCALE GENOMIC DNA]</scope>
    <source>
        <strain evidence="8">Bachu38</strain>
    </source>
</reference>
<dbReference type="PANTHER" id="PTHR39210:SF1">
    <property type="entry name" value="HEPARIN-SULFATE LYASE"/>
    <property type="match status" value="1"/>
</dbReference>
<dbReference type="PANTHER" id="PTHR39210">
    <property type="entry name" value="HEPARIN-SULFATE LYASE"/>
    <property type="match status" value="1"/>
</dbReference>
<gene>
    <name evidence="7" type="ORF">RQP18_03450</name>
</gene>
<keyword evidence="8" id="KW-1185">Reference proteome</keyword>
<evidence type="ECO:0000256" key="1">
    <source>
        <dbReference type="ARBA" id="ARBA00004418"/>
    </source>
</evidence>
<name>A0ABZ3CKA7_9STAP</name>
<dbReference type="InterPro" id="IPR008929">
    <property type="entry name" value="Chondroitin_lyas"/>
</dbReference>
<dbReference type="Pfam" id="PF07940">
    <property type="entry name" value="Hepar_II_III_C"/>
    <property type="match status" value="1"/>
</dbReference>
<dbReference type="InterPro" id="IPR012480">
    <property type="entry name" value="Hepar_II_III_C"/>
</dbReference>